<dbReference type="PANTHER" id="PTHR21310:SF59">
    <property type="entry name" value="AMINOGLYCOSIDE PHOSPHOTRANSFERASE DOMAIN-CONTAINING PROTEIN"/>
    <property type="match status" value="1"/>
</dbReference>
<protein>
    <recommendedName>
        <fullName evidence="3">Aminoglycoside phosphotransferase domain-containing protein</fullName>
    </recommendedName>
</protein>
<evidence type="ECO:0000313" key="1">
    <source>
        <dbReference type="EMBL" id="KAF2862192.1"/>
    </source>
</evidence>
<dbReference type="Proteomes" id="UP000799421">
    <property type="component" value="Unassembled WGS sequence"/>
</dbReference>
<evidence type="ECO:0000313" key="2">
    <source>
        <dbReference type="Proteomes" id="UP000799421"/>
    </source>
</evidence>
<evidence type="ECO:0008006" key="3">
    <source>
        <dbReference type="Google" id="ProtNLM"/>
    </source>
</evidence>
<dbReference type="InterPro" id="IPR011009">
    <property type="entry name" value="Kinase-like_dom_sf"/>
</dbReference>
<sequence>MSSNPSSPNVASIIRIAAGALQSRSVSVEPLMGYHYPTYRVTTASTARQFFYICKARPSNQNTSLRHEGNCLDREICVLQGLNNRPLIVPPKVVHYHSSPSSSGCQYLITGPFSGSILAQVEPNLSRSDLALIDQSLGRYINRMANVVGPGFGRVGQAPGQESSSWAKVFSGLLETVMADGENAALNLPFKTMRELLHKHRGSLDKITQPRLTLLELSGDKNIMVGQSDHVVHSLLDYSTAVWGDPFMCDCFVKPTTWFVEGFGRLPNKTKDEIIRQYFYVLYHAMVVIIRCHYATSSSSGLTEARQNLSASMHHLAVI</sequence>
<dbReference type="SUPFAM" id="SSF56112">
    <property type="entry name" value="Protein kinase-like (PK-like)"/>
    <property type="match status" value="1"/>
</dbReference>
<reference evidence="1" key="1">
    <citation type="journal article" date="2020" name="Stud. Mycol.">
        <title>101 Dothideomycetes genomes: a test case for predicting lifestyles and emergence of pathogens.</title>
        <authorList>
            <person name="Haridas S."/>
            <person name="Albert R."/>
            <person name="Binder M."/>
            <person name="Bloem J."/>
            <person name="Labutti K."/>
            <person name="Salamov A."/>
            <person name="Andreopoulos B."/>
            <person name="Baker S."/>
            <person name="Barry K."/>
            <person name="Bills G."/>
            <person name="Bluhm B."/>
            <person name="Cannon C."/>
            <person name="Castanera R."/>
            <person name="Culley D."/>
            <person name="Daum C."/>
            <person name="Ezra D."/>
            <person name="Gonzalez J."/>
            <person name="Henrissat B."/>
            <person name="Kuo A."/>
            <person name="Liang C."/>
            <person name="Lipzen A."/>
            <person name="Lutzoni F."/>
            <person name="Magnuson J."/>
            <person name="Mondo S."/>
            <person name="Nolan M."/>
            <person name="Ohm R."/>
            <person name="Pangilinan J."/>
            <person name="Park H.-J."/>
            <person name="Ramirez L."/>
            <person name="Alfaro M."/>
            <person name="Sun H."/>
            <person name="Tritt A."/>
            <person name="Yoshinaga Y."/>
            <person name="Zwiers L.-H."/>
            <person name="Turgeon B."/>
            <person name="Goodwin S."/>
            <person name="Spatafora J."/>
            <person name="Crous P."/>
            <person name="Grigoriev I."/>
        </authorList>
    </citation>
    <scope>NUCLEOTIDE SEQUENCE</scope>
    <source>
        <strain evidence="1">CBS 480.64</strain>
    </source>
</reference>
<organism evidence="1 2">
    <name type="scientific">Piedraia hortae CBS 480.64</name>
    <dbReference type="NCBI Taxonomy" id="1314780"/>
    <lineage>
        <taxon>Eukaryota</taxon>
        <taxon>Fungi</taxon>
        <taxon>Dikarya</taxon>
        <taxon>Ascomycota</taxon>
        <taxon>Pezizomycotina</taxon>
        <taxon>Dothideomycetes</taxon>
        <taxon>Dothideomycetidae</taxon>
        <taxon>Capnodiales</taxon>
        <taxon>Piedraiaceae</taxon>
        <taxon>Piedraia</taxon>
    </lineage>
</organism>
<dbReference type="PANTHER" id="PTHR21310">
    <property type="entry name" value="AMINOGLYCOSIDE PHOSPHOTRANSFERASE-RELATED-RELATED"/>
    <property type="match status" value="1"/>
</dbReference>
<name>A0A6A7C4M7_9PEZI</name>
<dbReference type="OrthoDB" id="5210591at2759"/>
<proteinExistence type="predicted"/>
<dbReference type="EMBL" id="MU005967">
    <property type="protein sequence ID" value="KAF2862192.1"/>
    <property type="molecule type" value="Genomic_DNA"/>
</dbReference>
<accession>A0A6A7C4M7</accession>
<gene>
    <name evidence="1" type="ORF">K470DRAFT_213205</name>
</gene>
<dbReference type="AlphaFoldDB" id="A0A6A7C4M7"/>
<keyword evidence="2" id="KW-1185">Reference proteome</keyword>
<dbReference type="InterPro" id="IPR051678">
    <property type="entry name" value="AGP_Transferase"/>
</dbReference>